<protein>
    <recommendedName>
        <fullName evidence="2">DUF6818 domain-containing protein</fullName>
    </recommendedName>
</protein>
<name>A0A6A3GAW3_9STRA</name>
<feature type="region of interest" description="Disordered" evidence="1">
    <location>
        <begin position="154"/>
        <end position="189"/>
    </location>
</feature>
<gene>
    <name evidence="3" type="ORF">PF011_g32087</name>
</gene>
<evidence type="ECO:0000259" key="2">
    <source>
        <dbReference type="Pfam" id="PF20681"/>
    </source>
</evidence>
<evidence type="ECO:0000256" key="1">
    <source>
        <dbReference type="SAM" id="MobiDB-lite"/>
    </source>
</evidence>
<dbReference type="InterPro" id="IPR049203">
    <property type="entry name" value="DUF6818"/>
</dbReference>
<evidence type="ECO:0000313" key="3">
    <source>
        <dbReference type="EMBL" id="KAE8954482.1"/>
    </source>
</evidence>
<dbReference type="Pfam" id="PF20681">
    <property type="entry name" value="DUF6818"/>
    <property type="match status" value="1"/>
</dbReference>
<dbReference type="PANTHER" id="PTHR34409">
    <property type="entry name" value="SET DOMAIN-CONTAINING PROTEIN"/>
    <property type="match status" value="1"/>
</dbReference>
<organism evidence="3 4">
    <name type="scientific">Phytophthora fragariae</name>
    <dbReference type="NCBI Taxonomy" id="53985"/>
    <lineage>
        <taxon>Eukaryota</taxon>
        <taxon>Sar</taxon>
        <taxon>Stramenopiles</taxon>
        <taxon>Oomycota</taxon>
        <taxon>Peronosporomycetes</taxon>
        <taxon>Peronosporales</taxon>
        <taxon>Peronosporaceae</taxon>
        <taxon>Phytophthora</taxon>
    </lineage>
</organism>
<dbReference type="PANTHER" id="PTHR34409:SF1">
    <property type="entry name" value="MYB-LIKE DOMAIN-CONTAINING PROTEIN"/>
    <property type="match status" value="1"/>
</dbReference>
<accession>A0A6A3GAW3</accession>
<dbReference type="AlphaFoldDB" id="A0A6A3GAW3"/>
<feature type="domain" description="DUF6818" evidence="2">
    <location>
        <begin position="16"/>
        <end position="96"/>
    </location>
</feature>
<dbReference type="EMBL" id="QXFW01009064">
    <property type="protein sequence ID" value="KAE8954482.1"/>
    <property type="molecule type" value="Genomic_DNA"/>
</dbReference>
<reference evidence="3 4" key="1">
    <citation type="submission" date="2018-09" db="EMBL/GenBank/DDBJ databases">
        <title>Genomic investigation of the strawberry pathogen Phytophthora fragariae indicates pathogenicity is determined by transcriptional variation in three key races.</title>
        <authorList>
            <person name="Adams T.M."/>
            <person name="Armitage A.D."/>
            <person name="Sobczyk M.K."/>
            <person name="Bates H.J."/>
            <person name="Dunwell J.M."/>
            <person name="Nellist C.F."/>
            <person name="Harrison R.J."/>
        </authorList>
    </citation>
    <scope>NUCLEOTIDE SEQUENCE [LARGE SCALE GENOMIC DNA]</scope>
    <source>
        <strain evidence="3 4">SCRP245</strain>
    </source>
</reference>
<evidence type="ECO:0000313" key="4">
    <source>
        <dbReference type="Proteomes" id="UP000460718"/>
    </source>
</evidence>
<dbReference type="Proteomes" id="UP000460718">
    <property type="component" value="Unassembled WGS sequence"/>
</dbReference>
<sequence length="189" mass="21125">MPEISRLLAVVEELLPLGRDEWERVTIAYNSNRSRSWAERDLDSLRRKFKALYSARKPTGTADMPPHIKKAKLTKLAIDEKANVVEMDDAADQDPDEDSATGDQRCSWSRATVLSRTTTTKREMVTGISLAATLQAQTSRAVTISNPMTLRVQQSRTPSFPPRPHFLSMPPAPSTYNLAPRVSTPLPQH</sequence>
<comment type="caution">
    <text evidence="3">The sequence shown here is derived from an EMBL/GenBank/DDBJ whole genome shotgun (WGS) entry which is preliminary data.</text>
</comment>
<proteinExistence type="predicted"/>